<reference evidence="2 3" key="1">
    <citation type="submission" date="2016-12" db="EMBL/GenBank/DDBJ databases">
        <title>Domibacillus antri genome sequencing.</title>
        <authorList>
            <person name="Verma A."/>
            <person name="Krishnamurthi S."/>
        </authorList>
    </citation>
    <scope>NUCLEOTIDE SEQUENCE [LARGE SCALE GENOMIC DNA]</scope>
    <source>
        <strain evidence="2 3">XD80</strain>
    </source>
</reference>
<dbReference type="AlphaFoldDB" id="A0A1Q8Q7Q4"/>
<dbReference type="STRING" id="1714264.BTO30_05185"/>
<dbReference type="SUPFAM" id="SSF53448">
    <property type="entry name" value="Nucleotide-diphospho-sugar transferases"/>
    <property type="match status" value="1"/>
</dbReference>
<organism evidence="2 3">
    <name type="scientific">Domibacillus antri</name>
    <dbReference type="NCBI Taxonomy" id="1714264"/>
    <lineage>
        <taxon>Bacteria</taxon>
        <taxon>Bacillati</taxon>
        <taxon>Bacillota</taxon>
        <taxon>Bacilli</taxon>
        <taxon>Bacillales</taxon>
        <taxon>Bacillaceae</taxon>
        <taxon>Domibacillus</taxon>
    </lineage>
</organism>
<dbReference type="CDD" id="cd04181">
    <property type="entry name" value="NTP_transferase"/>
    <property type="match status" value="1"/>
</dbReference>
<evidence type="ECO:0000259" key="1">
    <source>
        <dbReference type="Pfam" id="PF00483"/>
    </source>
</evidence>
<gene>
    <name evidence="2" type="ORF">BTO30_05185</name>
</gene>
<dbReference type="Proteomes" id="UP000185568">
    <property type="component" value="Unassembled WGS sequence"/>
</dbReference>
<feature type="domain" description="Nucleotidyl transferase" evidence="1">
    <location>
        <begin position="3"/>
        <end position="231"/>
    </location>
</feature>
<dbReference type="PANTHER" id="PTHR22572">
    <property type="entry name" value="SUGAR-1-PHOSPHATE GUANYL TRANSFERASE"/>
    <property type="match status" value="1"/>
</dbReference>
<comment type="caution">
    <text evidence="2">The sequence shown here is derived from an EMBL/GenBank/DDBJ whole genome shotgun (WGS) entry which is preliminary data.</text>
</comment>
<dbReference type="InterPro" id="IPR050486">
    <property type="entry name" value="Mannose-1P_guanyltransferase"/>
</dbReference>
<dbReference type="EMBL" id="MSDU01000008">
    <property type="protein sequence ID" value="OLN23360.1"/>
    <property type="molecule type" value="Genomic_DNA"/>
</dbReference>
<dbReference type="RefSeq" id="WP_075397652.1">
    <property type="nucleotide sequence ID" value="NZ_MSDU01000008.1"/>
</dbReference>
<dbReference type="InterPro" id="IPR029044">
    <property type="entry name" value="Nucleotide-diphossugar_trans"/>
</dbReference>
<name>A0A1Q8Q7Q4_9BACI</name>
<protein>
    <recommendedName>
        <fullName evidence="1">Nucleotidyl transferase domain-containing protein</fullName>
    </recommendedName>
</protein>
<accession>A0A1Q8Q7Q4</accession>
<evidence type="ECO:0000313" key="3">
    <source>
        <dbReference type="Proteomes" id="UP000185568"/>
    </source>
</evidence>
<dbReference type="InterPro" id="IPR005835">
    <property type="entry name" value="NTP_transferase_dom"/>
</dbReference>
<evidence type="ECO:0000313" key="2">
    <source>
        <dbReference type="EMBL" id="OLN23360.1"/>
    </source>
</evidence>
<dbReference type="Pfam" id="PF00483">
    <property type="entry name" value="NTP_transferase"/>
    <property type="match status" value="1"/>
</dbReference>
<dbReference type="OrthoDB" id="9801899at2"/>
<proteinExistence type="predicted"/>
<dbReference type="Gene3D" id="3.90.550.10">
    <property type="entry name" value="Spore Coat Polysaccharide Biosynthesis Protein SpsA, Chain A"/>
    <property type="match status" value="1"/>
</dbReference>
<sequence>MIGVLLAGGRGKRLRPMTDHIPKPLVPLLNRPLLDYNLNVFKVNGIRRIFMTVCYKKEIIKQYAGTGKEAGMDIQYIEEITPLGTAGSLFASNELFEETIAVLSGDALTNVPLRDVYAFHQAKKARVTIVTAPSESPEQFGVCLADRESRLLSILEKPDEPRLLTNQVSTGIYLIESSLFSDYAFRGEVDFAKDVFPALLANGEPVFVYETNAYWQDIGTIRQYTLAEKRLKRGIPGISLLKQFYPLSKTFSAPLLHEKILPAALADSYSSILKKQTGILDEKVLL</sequence>
<keyword evidence="3" id="KW-1185">Reference proteome</keyword>